<sequence length="259" mass="28166">MSPPRYNVLGPPAMSPPARRRGIPDVQRFPSPARRSVVRNVPCSGPRPTLQRRQVPTSRNGRASPASPVVFDPAYARTPKSCAFLRIGSATPRCPRSASTPAPRSTATEKREERRTTTSHSDTGGKYPCPSVQRPHTALCADTTAQCSRGHQDHRTLLRQTQRCIPAQAESSVSMRPRRIPRGVARRAPSAHSAPGAEAAVRPPSPARACVRAAAGGRLHGERCGGSESVPHLLCVDWIRTKRWTRERPGHFVRGTGKP</sequence>
<accession>A0AAD7CWZ7</accession>
<name>A0AAD7CWZ7_MYCRO</name>
<proteinExistence type="predicted"/>
<feature type="compositionally biased region" description="Basic and acidic residues" evidence="1">
    <location>
        <begin position="107"/>
        <end position="116"/>
    </location>
</feature>
<evidence type="ECO:0000313" key="2">
    <source>
        <dbReference type="EMBL" id="KAJ7668098.1"/>
    </source>
</evidence>
<dbReference type="EMBL" id="JARKIE010000197">
    <property type="protein sequence ID" value="KAJ7668098.1"/>
    <property type="molecule type" value="Genomic_DNA"/>
</dbReference>
<organism evidence="2 3">
    <name type="scientific">Mycena rosella</name>
    <name type="common">Pink bonnet</name>
    <name type="synonym">Agaricus rosellus</name>
    <dbReference type="NCBI Taxonomy" id="1033263"/>
    <lineage>
        <taxon>Eukaryota</taxon>
        <taxon>Fungi</taxon>
        <taxon>Dikarya</taxon>
        <taxon>Basidiomycota</taxon>
        <taxon>Agaricomycotina</taxon>
        <taxon>Agaricomycetes</taxon>
        <taxon>Agaricomycetidae</taxon>
        <taxon>Agaricales</taxon>
        <taxon>Marasmiineae</taxon>
        <taxon>Mycenaceae</taxon>
        <taxon>Mycena</taxon>
    </lineage>
</organism>
<evidence type="ECO:0000313" key="3">
    <source>
        <dbReference type="Proteomes" id="UP001221757"/>
    </source>
</evidence>
<reference evidence="2" key="1">
    <citation type="submission" date="2023-03" db="EMBL/GenBank/DDBJ databases">
        <title>Massive genome expansion in bonnet fungi (Mycena s.s.) driven by repeated elements and novel gene families across ecological guilds.</title>
        <authorList>
            <consortium name="Lawrence Berkeley National Laboratory"/>
            <person name="Harder C.B."/>
            <person name="Miyauchi S."/>
            <person name="Viragh M."/>
            <person name="Kuo A."/>
            <person name="Thoen E."/>
            <person name="Andreopoulos B."/>
            <person name="Lu D."/>
            <person name="Skrede I."/>
            <person name="Drula E."/>
            <person name="Henrissat B."/>
            <person name="Morin E."/>
            <person name="Kohler A."/>
            <person name="Barry K."/>
            <person name="LaButti K."/>
            <person name="Morin E."/>
            <person name="Salamov A."/>
            <person name="Lipzen A."/>
            <person name="Mereny Z."/>
            <person name="Hegedus B."/>
            <person name="Baldrian P."/>
            <person name="Stursova M."/>
            <person name="Weitz H."/>
            <person name="Taylor A."/>
            <person name="Grigoriev I.V."/>
            <person name="Nagy L.G."/>
            <person name="Martin F."/>
            <person name="Kauserud H."/>
        </authorList>
    </citation>
    <scope>NUCLEOTIDE SEQUENCE</scope>
    <source>
        <strain evidence="2">CBHHK067</strain>
    </source>
</reference>
<dbReference type="Proteomes" id="UP001221757">
    <property type="component" value="Unassembled WGS sequence"/>
</dbReference>
<comment type="caution">
    <text evidence="2">The sequence shown here is derived from an EMBL/GenBank/DDBJ whole genome shotgun (WGS) entry which is preliminary data.</text>
</comment>
<keyword evidence="3" id="KW-1185">Reference proteome</keyword>
<dbReference type="AlphaFoldDB" id="A0AAD7CWZ7"/>
<feature type="region of interest" description="Disordered" evidence="1">
    <location>
        <begin position="91"/>
        <end position="130"/>
    </location>
</feature>
<gene>
    <name evidence="2" type="ORF">B0H17DRAFT_224536</name>
</gene>
<feature type="region of interest" description="Disordered" evidence="1">
    <location>
        <begin position="1"/>
        <end position="72"/>
    </location>
</feature>
<evidence type="ECO:0000256" key="1">
    <source>
        <dbReference type="SAM" id="MobiDB-lite"/>
    </source>
</evidence>
<feature type="compositionally biased region" description="Polar residues" evidence="1">
    <location>
        <begin position="51"/>
        <end position="61"/>
    </location>
</feature>
<protein>
    <submittedName>
        <fullName evidence="2">Uncharacterized protein</fullName>
    </submittedName>
</protein>